<comment type="caution">
    <text evidence="1">The sequence shown here is derived from an EMBL/GenBank/DDBJ whole genome shotgun (WGS) entry which is preliminary data.</text>
</comment>
<dbReference type="EMBL" id="SNRW01041558">
    <property type="protein sequence ID" value="KAA6336692.1"/>
    <property type="molecule type" value="Genomic_DNA"/>
</dbReference>
<accession>A0A5J4RTE2</accession>
<gene>
    <name evidence="1" type="ORF">EZS28_052852</name>
</gene>
<feature type="non-terminal residue" evidence="1">
    <location>
        <position position="16"/>
    </location>
</feature>
<evidence type="ECO:0000313" key="2">
    <source>
        <dbReference type="Proteomes" id="UP000324800"/>
    </source>
</evidence>
<name>A0A5J4RTE2_9EUKA</name>
<protein>
    <submittedName>
        <fullName evidence="1">Uncharacterized protein</fullName>
    </submittedName>
</protein>
<proteinExistence type="predicted"/>
<reference evidence="1 2" key="1">
    <citation type="submission" date="2019-03" db="EMBL/GenBank/DDBJ databases">
        <title>Single cell metagenomics reveals metabolic interactions within the superorganism composed of flagellate Streblomastix strix and complex community of Bacteroidetes bacteria on its surface.</title>
        <authorList>
            <person name="Treitli S.C."/>
            <person name="Kolisko M."/>
            <person name="Husnik F."/>
            <person name="Keeling P."/>
            <person name="Hampl V."/>
        </authorList>
    </citation>
    <scope>NUCLEOTIDE SEQUENCE [LARGE SCALE GENOMIC DNA]</scope>
    <source>
        <strain evidence="1">ST1C</strain>
    </source>
</reference>
<dbReference type="AlphaFoldDB" id="A0A5J4RTE2"/>
<evidence type="ECO:0000313" key="1">
    <source>
        <dbReference type="EMBL" id="KAA6336692.1"/>
    </source>
</evidence>
<sequence>MKKTNALNIAQILFTW</sequence>
<dbReference type="Proteomes" id="UP000324800">
    <property type="component" value="Unassembled WGS sequence"/>
</dbReference>
<organism evidence="1 2">
    <name type="scientific">Streblomastix strix</name>
    <dbReference type="NCBI Taxonomy" id="222440"/>
    <lineage>
        <taxon>Eukaryota</taxon>
        <taxon>Metamonada</taxon>
        <taxon>Preaxostyla</taxon>
        <taxon>Oxymonadida</taxon>
        <taxon>Streblomastigidae</taxon>
        <taxon>Streblomastix</taxon>
    </lineage>
</organism>